<keyword evidence="3" id="KW-0378">Hydrolase</keyword>
<evidence type="ECO:0000259" key="2">
    <source>
        <dbReference type="Pfam" id="PF00144"/>
    </source>
</evidence>
<dbReference type="Gene3D" id="3.40.710.10">
    <property type="entry name" value="DD-peptidase/beta-lactamase superfamily"/>
    <property type="match status" value="1"/>
</dbReference>
<organism evidence="3 4">
    <name type="scientific">Leeuwenhoekiella nanhaiensis</name>
    <dbReference type="NCBI Taxonomy" id="1655491"/>
    <lineage>
        <taxon>Bacteria</taxon>
        <taxon>Pseudomonadati</taxon>
        <taxon>Bacteroidota</taxon>
        <taxon>Flavobacteriia</taxon>
        <taxon>Flavobacteriales</taxon>
        <taxon>Flavobacteriaceae</taxon>
        <taxon>Leeuwenhoekiella</taxon>
    </lineage>
</organism>
<dbReference type="InterPro" id="IPR050789">
    <property type="entry name" value="Diverse_Enzym_Activities"/>
</dbReference>
<dbReference type="OrthoDB" id="1185352at2"/>
<evidence type="ECO:0000256" key="1">
    <source>
        <dbReference type="SAM" id="SignalP"/>
    </source>
</evidence>
<dbReference type="EMBL" id="NQXA01000002">
    <property type="protein sequence ID" value="PHQ30563.1"/>
    <property type="molecule type" value="Genomic_DNA"/>
</dbReference>
<sequence>MKTLLYLFAALLVCSCSSGSDDAEGPAPDENLYFPPLTGSSWETVSPAELGWNTAALNDLDTFLTDTNTEAFIILENGKIAFEAYYNGKTATDFFPWNSAGKTLTAFTVGLAEQKGLLELDDKTTDYLGRGWTSMTPAQEDAITIKNQLTMTSGGDFTRGDIHCYDPECLYYRAAPGTEWYYYNAYYTLLQPVLDAAAPNGFEAFFKAELKDRIGMDGRWVSLGYNNVYFSTARGMARFGLLNLNKGTWGENKLLNTDYWDAMTNTSQSLNPAYGYLWWLNGKSSFKLPSLTESFTGKLIPNAPDDLIAGLGANDKKLYVIPSQNRVIVRLGPAADADDLGPTTFDNELWGLLKEVFK</sequence>
<feature type="chain" id="PRO_5013699632" evidence="1">
    <location>
        <begin position="23"/>
        <end position="358"/>
    </location>
</feature>
<comment type="caution">
    <text evidence="3">The sequence shown here is derived from an EMBL/GenBank/DDBJ whole genome shotgun (WGS) entry which is preliminary data.</text>
</comment>
<name>A0A2G1VUV5_9FLAO</name>
<gene>
    <name evidence="3" type="ORF">CJ305_06300</name>
</gene>
<protein>
    <submittedName>
        <fullName evidence="3">Serine hydrolase</fullName>
    </submittedName>
</protein>
<evidence type="ECO:0000313" key="3">
    <source>
        <dbReference type="EMBL" id="PHQ30563.1"/>
    </source>
</evidence>
<keyword evidence="1" id="KW-0732">Signal</keyword>
<reference evidence="3 4" key="1">
    <citation type="submission" date="2017-08" db="EMBL/GenBank/DDBJ databases">
        <title>The whole genome shortgun sequences of strain Leeuwenhoekiella nanhaiensis G18 from the South China Sea.</title>
        <authorList>
            <person name="Liu Q."/>
        </authorList>
    </citation>
    <scope>NUCLEOTIDE SEQUENCE [LARGE SCALE GENOMIC DNA]</scope>
    <source>
        <strain evidence="3 4">G18</strain>
    </source>
</reference>
<dbReference type="Proteomes" id="UP000229433">
    <property type="component" value="Unassembled WGS sequence"/>
</dbReference>
<dbReference type="InterPro" id="IPR001466">
    <property type="entry name" value="Beta-lactam-related"/>
</dbReference>
<dbReference type="PANTHER" id="PTHR43283">
    <property type="entry name" value="BETA-LACTAMASE-RELATED"/>
    <property type="match status" value="1"/>
</dbReference>
<dbReference type="GO" id="GO:0016787">
    <property type="term" value="F:hydrolase activity"/>
    <property type="evidence" value="ECO:0007669"/>
    <property type="project" value="UniProtKB-KW"/>
</dbReference>
<keyword evidence="4" id="KW-1185">Reference proteome</keyword>
<dbReference type="SUPFAM" id="SSF56601">
    <property type="entry name" value="beta-lactamase/transpeptidase-like"/>
    <property type="match status" value="1"/>
</dbReference>
<evidence type="ECO:0000313" key="4">
    <source>
        <dbReference type="Proteomes" id="UP000229433"/>
    </source>
</evidence>
<dbReference type="Pfam" id="PF00144">
    <property type="entry name" value="Beta-lactamase"/>
    <property type="match status" value="1"/>
</dbReference>
<accession>A0A2G1VUV5</accession>
<feature type="domain" description="Beta-lactamase-related" evidence="2">
    <location>
        <begin position="71"/>
        <end position="285"/>
    </location>
</feature>
<dbReference type="RefSeq" id="WP_099645395.1">
    <property type="nucleotide sequence ID" value="NZ_KZ319288.1"/>
</dbReference>
<dbReference type="PANTHER" id="PTHR43283:SF7">
    <property type="entry name" value="BETA-LACTAMASE-RELATED DOMAIN-CONTAINING PROTEIN"/>
    <property type="match status" value="1"/>
</dbReference>
<feature type="signal peptide" evidence="1">
    <location>
        <begin position="1"/>
        <end position="22"/>
    </location>
</feature>
<dbReference type="AlphaFoldDB" id="A0A2G1VUV5"/>
<proteinExistence type="predicted"/>
<dbReference type="InterPro" id="IPR012338">
    <property type="entry name" value="Beta-lactam/transpept-like"/>
</dbReference>
<dbReference type="PROSITE" id="PS51257">
    <property type="entry name" value="PROKAR_LIPOPROTEIN"/>
    <property type="match status" value="1"/>
</dbReference>